<evidence type="ECO:0000313" key="6">
    <source>
        <dbReference type="EMBL" id="HEC75509.1"/>
    </source>
</evidence>
<comment type="similarity">
    <text evidence="1 2">Belongs to the Cu-Zn superoxide dismutase family.</text>
</comment>
<evidence type="ECO:0000256" key="1">
    <source>
        <dbReference type="ARBA" id="ARBA00010457"/>
    </source>
</evidence>
<evidence type="ECO:0000259" key="5">
    <source>
        <dbReference type="Pfam" id="PF00080"/>
    </source>
</evidence>
<dbReference type="EC" id="1.15.1.1" evidence="2"/>
<dbReference type="InterPro" id="IPR036423">
    <property type="entry name" value="SOD-like_Cu/Zn_dom_sf"/>
</dbReference>
<dbReference type="PANTHER" id="PTHR10003">
    <property type="entry name" value="SUPEROXIDE DISMUTASE CU-ZN -RELATED"/>
    <property type="match status" value="1"/>
</dbReference>
<organism evidence="6">
    <name type="scientific">Methylophaga aminisulfidivorans</name>
    <dbReference type="NCBI Taxonomy" id="230105"/>
    <lineage>
        <taxon>Bacteria</taxon>
        <taxon>Pseudomonadati</taxon>
        <taxon>Pseudomonadota</taxon>
        <taxon>Gammaproteobacteria</taxon>
        <taxon>Thiotrichales</taxon>
        <taxon>Piscirickettsiaceae</taxon>
        <taxon>Methylophaga</taxon>
    </lineage>
</organism>
<dbReference type="Gene3D" id="2.60.40.200">
    <property type="entry name" value="Superoxide dismutase, copper/zinc binding domain"/>
    <property type="match status" value="1"/>
</dbReference>
<dbReference type="NCBIfam" id="NF007628">
    <property type="entry name" value="PRK10290.1"/>
    <property type="match status" value="1"/>
</dbReference>
<keyword evidence="2" id="KW-0862">Zinc</keyword>
<accession>A0A7C1ZVT2</accession>
<dbReference type="Pfam" id="PF00080">
    <property type="entry name" value="Sod_Cu"/>
    <property type="match status" value="1"/>
</dbReference>
<comment type="cofactor">
    <cofactor evidence="2">
        <name>Zn(2+)</name>
        <dbReference type="ChEBI" id="CHEBI:29105"/>
    </cofactor>
    <text evidence="2">Binds 1 zinc ion per subunit.</text>
</comment>
<evidence type="ECO:0000256" key="2">
    <source>
        <dbReference type="RuleBase" id="RU000393"/>
    </source>
</evidence>
<keyword evidence="2" id="KW-0560">Oxidoreductase</keyword>
<dbReference type="InterPro" id="IPR024134">
    <property type="entry name" value="SOD_Cu/Zn_/chaperone"/>
</dbReference>
<sequence>MKLKYAFLVSILLSSASFAADDITVDMTNLKTGKSAGTVTISHHPYGTVFTPHLKNLPTGIHGFHVHEIASCDDKKKEGELVPGGAAGSHYDPSNTGQHAEPWSFKGHKGDLPALYVDENGDATLPVLSPKLQLKELHNRALMIHVNGDNYSDNPKPLGGGGARLACGVIH</sequence>
<dbReference type="GO" id="GO:0004784">
    <property type="term" value="F:superoxide dismutase activity"/>
    <property type="evidence" value="ECO:0007669"/>
    <property type="project" value="UniProtKB-EC"/>
</dbReference>
<feature type="domain" description="Superoxide dismutase copper/zinc binding" evidence="5">
    <location>
        <begin position="36"/>
        <end position="170"/>
    </location>
</feature>
<dbReference type="GO" id="GO:0005507">
    <property type="term" value="F:copper ion binding"/>
    <property type="evidence" value="ECO:0007669"/>
    <property type="project" value="InterPro"/>
</dbReference>
<feature type="region of interest" description="Disordered" evidence="3">
    <location>
        <begin position="75"/>
        <end position="104"/>
    </location>
</feature>
<comment type="caution">
    <text evidence="6">The sequence shown here is derived from an EMBL/GenBank/DDBJ whole genome shotgun (WGS) entry which is preliminary data.</text>
</comment>
<feature type="signal peptide" evidence="4">
    <location>
        <begin position="1"/>
        <end position="19"/>
    </location>
</feature>
<reference evidence="6" key="1">
    <citation type="journal article" date="2020" name="mSystems">
        <title>Genome- and Community-Level Interaction Insights into Carbon Utilization and Element Cycling Functions of Hydrothermarchaeota in Hydrothermal Sediment.</title>
        <authorList>
            <person name="Zhou Z."/>
            <person name="Liu Y."/>
            <person name="Xu W."/>
            <person name="Pan J."/>
            <person name="Luo Z.H."/>
            <person name="Li M."/>
        </authorList>
    </citation>
    <scope>NUCLEOTIDE SEQUENCE [LARGE SCALE GENOMIC DNA]</scope>
    <source>
        <strain evidence="6">HyVt-380</strain>
    </source>
</reference>
<feature type="chain" id="PRO_5028139812" description="Superoxide dismutase [Cu-Zn]" evidence="4">
    <location>
        <begin position="20"/>
        <end position="171"/>
    </location>
</feature>
<evidence type="ECO:0000256" key="4">
    <source>
        <dbReference type="SAM" id="SignalP"/>
    </source>
</evidence>
<name>A0A7C1ZVT2_9GAMM</name>
<keyword evidence="2" id="KW-0186">Copper</keyword>
<dbReference type="EMBL" id="DRHY01000336">
    <property type="protein sequence ID" value="HEC75509.1"/>
    <property type="molecule type" value="Genomic_DNA"/>
</dbReference>
<comment type="catalytic activity">
    <reaction evidence="2">
        <text>2 superoxide + 2 H(+) = H2O2 + O2</text>
        <dbReference type="Rhea" id="RHEA:20696"/>
        <dbReference type="ChEBI" id="CHEBI:15378"/>
        <dbReference type="ChEBI" id="CHEBI:15379"/>
        <dbReference type="ChEBI" id="CHEBI:16240"/>
        <dbReference type="ChEBI" id="CHEBI:18421"/>
        <dbReference type="EC" id="1.15.1.1"/>
    </reaction>
</comment>
<dbReference type="PROSITE" id="PS00332">
    <property type="entry name" value="SOD_CU_ZN_2"/>
    <property type="match status" value="1"/>
</dbReference>
<dbReference type="InterPro" id="IPR001424">
    <property type="entry name" value="SOD_Cu_Zn_dom"/>
</dbReference>
<comment type="function">
    <text evidence="2">Destroys radicals which are normally produced within the cells and which are toxic to biological systems.</text>
</comment>
<keyword evidence="4" id="KW-0732">Signal</keyword>
<protein>
    <recommendedName>
        <fullName evidence="2">Superoxide dismutase [Cu-Zn]</fullName>
        <ecNumber evidence="2">1.15.1.1</ecNumber>
    </recommendedName>
</protein>
<dbReference type="SUPFAM" id="SSF49329">
    <property type="entry name" value="Cu,Zn superoxide dismutase-like"/>
    <property type="match status" value="1"/>
</dbReference>
<dbReference type="CDD" id="cd00305">
    <property type="entry name" value="Cu-Zn_Superoxide_Dismutase"/>
    <property type="match status" value="1"/>
</dbReference>
<keyword evidence="2" id="KW-0479">Metal-binding</keyword>
<gene>
    <name evidence="6" type="ORF">ENI26_14265</name>
</gene>
<dbReference type="InterPro" id="IPR018152">
    <property type="entry name" value="SOD_Cu/Zn_BS"/>
</dbReference>
<comment type="cofactor">
    <cofactor evidence="2">
        <name>Cu cation</name>
        <dbReference type="ChEBI" id="CHEBI:23378"/>
    </cofactor>
    <text evidence="2">Binds 1 copper ion per subunit.</text>
</comment>
<dbReference type="Proteomes" id="UP000886384">
    <property type="component" value="Unassembled WGS sequence"/>
</dbReference>
<evidence type="ECO:0000256" key="3">
    <source>
        <dbReference type="SAM" id="MobiDB-lite"/>
    </source>
</evidence>
<proteinExistence type="inferred from homology"/>
<dbReference type="AlphaFoldDB" id="A0A7C1ZVT2"/>